<gene>
    <name evidence="2" type="ORF">S01H4_40153</name>
</gene>
<keyword evidence="1" id="KW-0472">Membrane</keyword>
<organism evidence="2">
    <name type="scientific">marine sediment metagenome</name>
    <dbReference type="NCBI Taxonomy" id="412755"/>
    <lineage>
        <taxon>unclassified sequences</taxon>
        <taxon>metagenomes</taxon>
        <taxon>ecological metagenomes</taxon>
    </lineage>
</organism>
<dbReference type="EMBL" id="BART01021832">
    <property type="protein sequence ID" value="GAH04328.1"/>
    <property type="molecule type" value="Genomic_DNA"/>
</dbReference>
<keyword evidence="1" id="KW-0812">Transmembrane</keyword>
<comment type="caution">
    <text evidence="2">The sequence shown here is derived from an EMBL/GenBank/DDBJ whole genome shotgun (WGS) entry which is preliminary data.</text>
</comment>
<protein>
    <submittedName>
        <fullName evidence="2">Uncharacterized protein</fullName>
    </submittedName>
</protein>
<reference evidence="2" key="1">
    <citation type="journal article" date="2014" name="Front. Microbiol.">
        <title>High frequency of phylogenetically diverse reductive dehalogenase-homologous genes in deep subseafloor sedimentary metagenomes.</title>
        <authorList>
            <person name="Kawai M."/>
            <person name="Futagami T."/>
            <person name="Toyoda A."/>
            <person name="Takaki Y."/>
            <person name="Nishi S."/>
            <person name="Hori S."/>
            <person name="Arai W."/>
            <person name="Tsubouchi T."/>
            <person name="Morono Y."/>
            <person name="Uchiyama I."/>
            <person name="Ito T."/>
            <person name="Fujiyama A."/>
            <person name="Inagaki F."/>
            <person name="Takami H."/>
        </authorList>
    </citation>
    <scope>NUCLEOTIDE SEQUENCE</scope>
    <source>
        <strain evidence="2">Expedition CK06-06</strain>
    </source>
</reference>
<feature type="transmembrane region" description="Helical" evidence="1">
    <location>
        <begin position="12"/>
        <end position="35"/>
    </location>
</feature>
<feature type="transmembrane region" description="Helical" evidence="1">
    <location>
        <begin position="92"/>
        <end position="113"/>
    </location>
</feature>
<proteinExistence type="predicted"/>
<sequence length="119" mass="14418">MSDFDPNYKRLKIILVLFLFLTGIYLLEWGCFVYYPTLTEEQEGYMFDIETMEYIPYENLTNAERQKLNELIGEDFDWFGFMFFALDETPDWITTIFAPISIILWMVSIYMIMDYMIAW</sequence>
<evidence type="ECO:0000313" key="2">
    <source>
        <dbReference type="EMBL" id="GAH04328.1"/>
    </source>
</evidence>
<keyword evidence="1" id="KW-1133">Transmembrane helix</keyword>
<evidence type="ECO:0000256" key="1">
    <source>
        <dbReference type="SAM" id="Phobius"/>
    </source>
</evidence>
<feature type="non-terminal residue" evidence="2">
    <location>
        <position position="119"/>
    </location>
</feature>
<accession>X1E6P3</accession>
<dbReference type="AlphaFoldDB" id="X1E6P3"/>
<name>X1E6P3_9ZZZZ</name>